<comment type="subcellular location">
    <subcellularLocation>
        <location evidence="1">Cytoplasm</location>
    </subcellularLocation>
</comment>
<evidence type="ECO:0000256" key="10">
    <source>
        <dbReference type="ARBA" id="ARBA00054213"/>
    </source>
</evidence>
<dbReference type="SMART" id="SM00320">
    <property type="entry name" value="WD40"/>
    <property type="match status" value="5"/>
</dbReference>
<dbReference type="GO" id="GO:0006893">
    <property type="term" value="P:Golgi to plasma membrane transport"/>
    <property type="evidence" value="ECO:0007669"/>
    <property type="project" value="TreeGrafter"/>
</dbReference>
<evidence type="ECO:0000256" key="3">
    <source>
        <dbReference type="ARBA" id="ARBA00022483"/>
    </source>
</evidence>
<keyword evidence="3" id="KW-0268">Exocytosis</keyword>
<dbReference type="GO" id="GO:0051294">
    <property type="term" value="P:establishment of spindle orientation"/>
    <property type="evidence" value="ECO:0007669"/>
    <property type="project" value="TreeGrafter"/>
</dbReference>
<dbReference type="GO" id="GO:0030866">
    <property type="term" value="P:cortical actin cytoskeleton organization"/>
    <property type="evidence" value="ECO:0007669"/>
    <property type="project" value="TreeGrafter"/>
</dbReference>
<dbReference type="SUPFAM" id="SSF69322">
    <property type="entry name" value="Tricorn protease domain 2"/>
    <property type="match status" value="1"/>
</dbReference>
<dbReference type="GO" id="GO:0005096">
    <property type="term" value="F:GTPase activator activity"/>
    <property type="evidence" value="ECO:0007669"/>
    <property type="project" value="TreeGrafter"/>
</dbReference>
<evidence type="ECO:0000256" key="2">
    <source>
        <dbReference type="ARBA" id="ARBA00008070"/>
    </source>
</evidence>
<dbReference type="GO" id="GO:0008593">
    <property type="term" value="P:regulation of Notch signaling pathway"/>
    <property type="evidence" value="ECO:0007669"/>
    <property type="project" value="TreeGrafter"/>
</dbReference>
<evidence type="ECO:0000313" key="17">
    <source>
        <dbReference type="Proteomes" id="UP000472272"/>
    </source>
</evidence>
<dbReference type="PANTHER" id="PTHR10241:SF20">
    <property type="entry name" value="LLGL SCRIBBLE CELL POLARITY COMPLEX COMPONENT 2"/>
    <property type="match status" value="1"/>
</dbReference>
<dbReference type="InterPro" id="IPR000664">
    <property type="entry name" value="Lethal2_giant"/>
</dbReference>
<keyword evidence="17" id="KW-1185">Reference proteome</keyword>
<comment type="function">
    <text evidence="10">Part of a complex with GPSM2/LGN, PRKCI/aPKC and PARD6B/Par-6, which may ensure the correct organization and orientation of bipolar spindles for normal cell division. This complex plays roles in the initial phase of the establishment of epithelial cell polarity.</text>
</comment>
<evidence type="ECO:0000256" key="9">
    <source>
        <dbReference type="ARBA" id="ARBA00023306"/>
    </source>
</evidence>
<name>A0A670HXP2_PODMU</name>
<dbReference type="FunFam" id="2.130.10.10:FF:000496">
    <property type="entry name" value="LLGL2, scribble cell polarity complex component"/>
    <property type="match status" value="1"/>
</dbReference>
<comment type="subunit">
    <text evidence="11">Interacts with GPSM2/LGN, PRKCI/aPKC and PARD6B/Par-6. The complex is enhanced during mitosis. Interacts with DCAF1.</text>
</comment>
<gene>
    <name evidence="16" type="primary">LLGL2</name>
</gene>
<feature type="domain" description="Lethal giant larvae homologue 2" evidence="15">
    <location>
        <begin position="289"/>
        <end position="389"/>
    </location>
</feature>
<evidence type="ECO:0000256" key="12">
    <source>
        <dbReference type="ARBA" id="ARBA00074017"/>
    </source>
</evidence>
<dbReference type="Proteomes" id="UP000472272">
    <property type="component" value="Chromosome 2"/>
</dbReference>
<dbReference type="GO" id="GO:0006887">
    <property type="term" value="P:exocytosis"/>
    <property type="evidence" value="ECO:0007669"/>
    <property type="project" value="UniProtKB-KW"/>
</dbReference>
<dbReference type="InterPro" id="IPR036322">
    <property type="entry name" value="WD40_repeat_dom_sf"/>
</dbReference>
<dbReference type="InterPro" id="IPR001680">
    <property type="entry name" value="WD40_rpt"/>
</dbReference>
<keyword evidence="9" id="KW-0131">Cell cycle</keyword>
<evidence type="ECO:0000256" key="5">
    <source>
        <dbReference type="ARBA" id="ARBA00022553"/>
    </source>
</evidence>
<keyword evidence="5" id="KW-0597">Phosphoprotein</keyword>
<organism evidence="16 17">
    <name type="scientific">Podarcis muralis</name>
    <name type="common">Wall lizard</name>
    <name type="synonym">Lacerta muralis</name>
    <dbReference type="NCBI Taxonomy" id="64176"/>
    <lineage>
        <taxon>Eukaryota</taxon>
        <taxon>Metazoa</taxon>
        <taxon>Chordata</taxon>
        <taxon>Craniata</taxon>
        <taxon>Vertebrata</taxon>
        <taxon>Euteleostomi</taxon>
        <taxon>Lepidosauria</taxon>
        <taxon>Squamata</taxon>
        <taxon>Bifurcata</taxon>
        <taxon>Unidentata</taxon>
        <taxon>Episquamata</taxon>
        <taxon>Laterata</taxon>
        <taxon>Lacertibaenia</taxon>
        <taxon>Lacertidae</taxon>
        <taxon>Podarcis</taxon>
    </lineage>
</organism>
<dbReference type="Gene3D" id="2.130.10.10">
    <property type="entry name" value="YVTN repeat-like/Quinoprotein amine dehydrogenase"/>
    <property type="match status" value="2"/>
</dbReference>
<reference evidence="16" key="2">
    <citation type="submission" date="2025-08" db="UniProtKB">
        <authorList>
            <consortium name="Ensembl"/>
        </authorList>
    </citation>
    <scope>IDENTIFICATION</scope>
</reference>
<sequence>SNLALFERRAKRLKRKMRRFLRPGHDPIRERLKRDLFQFNKTVEHGFPHQPSALGYSSFLHLMAIGTRSGAIKVYGAPGVEFMGLHEETNTVMQIHFIPGQCRLLTLLDDNSLHLWTLKQTHSNMSELQEERHFTLRGPPGSPPSATQVTAILAHSSQELLYLGTESGNVFVVEIPSFRVLEDRTISPDVVLQRVPEEYLNRRSLELVEALREHPQNPNQILIGYSKGLIVLWDLINNKATHHFLGNQQLENLFWQRNGRQIISCHYDGSYAQWPVSSDDRQPEPLESKVPYGPFPCKAISKIYWQTTKNGLPYIIFQGGMPRASYGDRHSISVVYGNQQTAFDFTSRVIDFFVIANADPLAEFDDPSAMVVLAEEELVVIDLMSPGWPSVQPPYLASLHCSAITCSHHVSNIPLKLWERIISAGSKQNSQFSNMQWPINGGTSKAPDPPQRDLLLTGHEDGTVRFWNASGVCLNLLYKLSTVRVFLTDADPNDNLNQMGEDEWPPLRKVGSFDPYSDDPRLGIQKIFLCKYSSYLAVAGTAGQVLVMELNDEEAEQVVDHSEADLLQDQEGYRWKGHERLKTKDGPVRFEPGFQPFVLVQCQPPAVVTSLALHSEWKLVAFGTSHGFGLFDHQQKRLVFVKCTLHPSDQLALEGPLSRVKSLKKSLRQSFRRMRRSRVSNRKRRTAEVRGCAVSASHTVVPRIELAPVQRKIEARSAEDSFTGFVRTLYFADTFLRDSSRHCPSLWAGTNGGTVYAFCLRVPPAERRMDEPVRAEQAKEIQLMHRAPVIGIVVLDGQSTPLPEPLEVAHDLSKSPNMQGSHQLLVVSEEQLKVFTLPKVGSKLKLKLTALEGCRVRKVTVTNFASCKSEHSENDLAVLTNLGDIQIISLPALKIQVRYPCIRKEDVSGIASCVFTRYGQGFYLISPSEFERFSLSPKWLVEPRCLVKVPENIGNSHVHSTPGVEKVGWLKGSSKICQNWYTSILANHLTIS</sequence>
<evidence type="ECO:0000313" key="16">
    <source>
        <dbReference type="Ensembl" id="ENSPMRP00000004474.1"/>
    </source>
</evidence>
<dbReference type="GO" id="GO:0030864">
    <property type="term" value="C:cortical actin cytoskeleton"/>
    <property type="evidence" value="ECO:0007669"/>
    <property type="project" value="TreeGrafter"/>
</dbReference>
<evidence type="ECO:0000256" key="1">
    <source>
        <dbReference type="ARBA" id="ARBA00004496"/>
    </source>
</evidence>
<dbReference type="AlphaFoldDB" id="A0A670HXP2"/>
<comment type="similarity">
    <text evidence="2">Belongs to the WD repeat L(2)GL family.</text>
</comment>
<evidence type="ECO:0000256" key="4">
    <source>
        <dbReference type="ARBA" id="ARBA00022490"/>
    </source>
</evidence>
<dbReference type="GO" id="GO:0005886">
    <property type="term" value="C:plasma membrane"/>
    <property type="evidence" value="ECO:0007669"/>
    <property type="project" value="TreeGrafter"/>
</dbReference>
<reference evidence="16 17" key="1">
    <citation type="journal article" date="2019" name="Proc. Natl. Acad. Sci. U.S.A.">
        <title>Regulatory changes in pterin and carotenoid genes underlie balanced color polymorphisms in the wall lizard.</title>
        <authorList>
            <person name="Andrade P."/>
            <person name="Pinho C."/>
            <person name="Perez I de Lanuza G."/>
            <person name="Afonso S."/>
            <person name="Brejcha J."/>
            <person name="Rubin C.J."/>
            <person name="Wallerman O."/>
            <person name="Pereira P."/>
            <person name="Sabatino S.J."/>
            <person name="Bellati A."/>
            <person name="Pellitteri-Rosa D."/>
            <person name="Bosakova Z."/>
            <person name="Bunikis I."/>
            <person name="Carretero M.A."/>
            <person name="Feiner N."/>
            <person name="Marsik P."/>
            <person name="Pauperio F."/>
            <person name="Salvi D."/>
            <person name="Soler L."/>
            <person name="While G.M."/>
            <person name="Uller T."/>
            <person name="Font E."/>
            <person name="Andersson L."/>
            <person name="Carneiro M."/>
        </authorList>
    </citation>
    <scope>NUCLEOTIDE SEQUENCE</scope>
</reference>
<dbReference type="Pfam" id="PF08366">
    <property type="entry name" value="LLGL"/>
    <property type="match status" value="1"/>
</dbReference>
<evidence type="ECO:0000256" key="6">
    <source>
        <dbReference type="ARBA" id="ARBA00022574"/>
    </source>
</evidence>
<keyword evidence="7" id="KW-0132">Cell division</keyword>
<dbReference type="GO" id="GO:0051301">
    <property type="term" value="P:cell division"/>
    <property type="evidence" value="ECO:0007669"/>
    <property type="project" value="UniProtKB-KW"/>
</dbReference>
<reference evidence="16" key="3">
    <citation type="submission" date="2025-09" db="UniProtKB">
        <authorList>
            <consortium name="Ensembl"/>
        </authorList>
    </citation>
    <scope>IDENTIFICATION</scope>
</reference>
<dbReference type="GO" id="GO:0045159">
    <property type="term" value="F:myosin II binding"/>
    <property type="evidence" value="ECO:0007669"/>
    <property type="project" value="TreeGrafter"/>
</dbReference>
<dbReference type="FunFam" id="2.130.10.10:FF:000170">
    <property type="entry name" value="lethal(2) giant larvae protein homolog 2 isoform X2"/>
    <property type="match status" value="1"/>
</dbReference>
<dbReference type="PROSITE" id="PS50082">
    <property type="entry name" value="WD_REPEATS_2"/>
    <property type="match status" value="1"/>
</dbReference>
<dbReference type="Ensembl" id="ENSPMRT00000004771.1">
    <property type="protein sequence ID" value="ENSPMRP00000004474.1"/>
    <property type="gene ID" value="ENSPMRG00000002877.1"/>
</dbReference>
<evidence type="ECO:0000256" key="8">
    <source>
        <dbReference type="ARBA" id="ARBA00022737"/>
    </source>
</evidence>
<keyword evidence="6 14" id="KW-0853">WD repeat</keyword>
<evidence type="ECO:0000256" key="7">
    <source>
        <dbReference type="ARBA" id="ARBA00022618"/>
    </source>
</evidence>
<dbReference type="GeneTree" id="ENSGT00950000182906"/>
<dbReference type="InterPro" id="IPR013577">
    <property type="entry name" value="LLGL2"/>
</dbReference>
<keyword evidence="4" id="KW-0963">Cytoplasm</keyword>
<evidence type="ECO:0000256" key="13">
    <source>
        <dbReference type="ARBA" id="ARBA00081592"/>
    </source>
</evidence>
<dbReference type="GO" id="GO:0032878">
    <property type="term" value="P:regulation of establishment or maintenance of cell polarity"/>
    <property type="evidence" value="ECO:0007669"/>
    <property type="project" value="TreeGrafter"/>
</dbReference>
<dbReference type="PRINTS" id="PR00962">
    <property type="entry name" value="LETHAL2GIANT"/>
</dbReference>
<protein>
    <recommendedName>
        <fullName evidence="12">LLGL scribble cell polarity complex component 2</fullName>
    </recommendedName>
    <alternativeName>
        <fullName evidence="13">Lethal(2) giant larvae protein homolog 2</fullName>
    </alternativeName>
</protein>
<dbReference type="PANTHER" id="PTHR10241">
    <property type="entry name" value="LETHAL 2 GIANT LARVAE PROTEIN"/>
    <property type="match status" value="1"/>
</dbReference>
<evidence type="ECO:0000259" key="15">
    <source>
        <dbReference type="Pfam" id="PF08366"/>
    </source>
</evidence>
<accession>A0A670HXP2</accession>
<dbReference type="SUPFAM" id="SSF50978">
    <property type="entry name" value="WD40 repeat-like"/>
    <property type="match status" value="1"/>
</dbReference>
<proteinExistence type="inferred from homology"/>
<dbReference type="InterPro" id="IPR015943">
    <property type="entry name" value="WD40/YVTN_repeat-like_dom_sf"/>
</dbReference>
<evidence type="ECO:0000256" key="14">
    <source>
        <dbReference type="PROSITE-ProRule" id="PRU00221"/>
    </source>
</evidence>
<keyword evidence="8" id="KW-0677">Repeat</keyword>
<feature type="repeat" description="WD" evidence="14">
    <location>
        <begin position="450"/>
        <end position="468"/>
    </location>
</feature>
<evidence type="ECO:0000256" key="11">
    <source>
        <dbReference type="ARBA" id="ARBA00062106"/>
    </source>
</evidence>